<comment type="caution">
    <text evidence="1">The sequence shown here is derived from an EMBL/GenBank/DDBJ whole genome shotgun (WGS) entry which is preliminary data.</text>
</comment>
<organism evidence="1 2">
    <name type="scientific">Paenibacillus ginsengarvi</name>
    <dbReference type="NCBI Taxonomy" id="400777"/>
    <lineage>
        <taxon>Bacteria</taxon>
        <taxon>Bacillati</taxon>
        <taxon>Bacillota</taxon>
        <taxon>Bacilli</taxon>
        <taxon>Bacillales</taxon>
        <taxon>Paenibacillaceae</taxon>
        <taxon>Paenibacillus</taxon>
    </lineage>
</organism>
<sequence length="148" mass="16181">MAKKSGIDGFADLERTFKQLGKVPQTAATKSARAGASIAQKSAKANAPVDEGNLKQGIIMKRERRTKQGKAVFDVMMDPAKNDIFVKISKSGKRSYYPASQEYGFLTVDGGYVPGYRFLRNSVTENAEAIRKKIVETAGKEVDKAMRG</sequence>
<dbReference type="Proteomes" id="UP000282311">
    <property type="component" value="Unassembled WGS sequence"/>
</dbReference>
<accession>A0A3B0CM43</accession>
<dbReference type="NCBIfam" id="TIGR01725">
    <property type="entry name" value="phge_HK97_gp10"/>
    <property type="match status" value="1"/>
</dbReference>
<evidence type="ECO:0000313" key="2">
    <source>
        <dbReference type="Proteomes" id="UP000282311"/>
    </source>
</evidence>
<dbReference type="OrthoDB" id="2616213at2"/>
<dbReference type="AlphaFoldDB" id="A0A3B0CM43"/>
<proteinExistence type="predicted"/>
<dbReference type="InterPro" id="IPR010064">
    <property type="entry name" value="HK97-gp10_tail"/>
</dbReference>
<dbReference type="EMBL" id="RBAH01000001">
    <property type="protein sequence ID" value="RKN86745.1"/>
    <property type="molecule type" value="Genomic_DNA"/>
</dbReference>
<keyword evidence="2" id="KW-1185">Reference proteome</keyword>
<evidence type="ECO:0000313" key="1">
    <source>
        <dbReference type="EMBL" id="RKN86745.1"/>
    </source>
</evidence>
<dbReference type="Pfam" id="PF04883">
    <property type="entry name" value="HK97-gp10_like"/>
    <property type="match status" value="1"/>
</dbReference>
<gene>
    <name evidence="1" type="ORF">D7M11_01955</name>
</gene>
<dbReference type="RefSeq" id="WP_120745452.1">
    <property type="nucleotide sequence ID" value="NZ_RBAH01000001.1"/>
</dbReference>
<reference evidence="1 2" key="1">
    <citation type="journal article" date="2007" name="Int. J. Syst. Evol. Microbiol.">
        <title>Paenibacillus ginsengarvi sp. nov., isolated from soil from ginseng cultivation.</title>
        <authorList>
            <person name="Yoon M.H."/>
            <person name="Ten L.N."/>
            <person name="Im W.T."/>
        </authorList>
    </citation>
    <scope>NUCLEOTIDE SEQUENCE [LARGE SCALE GENOMIC DNA]</scope>
    <source>
        <strain evidence="1 2">KCTC 13059</strain>
    </source>
</reference>
<name>A0A3B0CM43_9BACL</name>
<protein>
    <submittedName>
        <fullName evidence="1">HK97 gp10 family phage protein</fullName>
    </submittedName>
</protein>